<dbReference type="AlphaFoldDB" id="A0A9P4W5J2"/>
<dbReference type="Proteomes" id="UP000801428">
    <property type="component" value="Unassembled WGS sequence"/>
</dbReference>
<accession>A0A9P4W5J2</accession>
<protein>
    <submittedName>
        <fullName evidence="1">Uncharacterized protein</fullName>
    </submittedName>
</protein>
<proteinExistence type="predicted"/>
<keyword evidence="2" id="KW-1185">Reference proteome</keyword>
<evidence type="ECO:0000313" key="1">
    <source>
        <dbReference type="EMBL" id="KAF3000260.1"/>
    </source>
</evidence>
<gene>
    <name evidence="1" type="ORF">E8E13_008013</name>
</gene>
<evidence type="ECO:0000313" key="2">
    <source>
        <dbReference type="Proteomes" id="UP000801428"/>
    </source>
</evidence>
<name>A0A9P4W5J2_CURKU</name>
<comment type="caution">
    <text evidence="1">The sequence shown here is derived from an EMBL/GenBank/DDBJ whole genome shotgun (WGS) entry which is preliminary data.</text>
</comment>
<sequence>MNDDEMTALITSLALKKELRIQILGEARALYSQQYPMDHMFDVITMKRNKNDGSGSSGYESQLILYPTGAHHGEWTALLRSKGECEDPVDAMADLLEKMYSEVGKLVDSY</sequence>
<reference evidence="1" key="1">
    <citation type="submission" date="2019-04" db="EMBL/GenBank/DDBJ databases">
        <title>Sequencing of skin fungus with MAO and IRED activity.</title>
        <authorList>
            <person name="Marsaioli A.J."/>
            <person name="Bonatto J.M.C."/>
            <person name="Reis Junior O."/>
        </authorList>
    </citation>
    <scope>NUCLEOTIDE SEQUENCE</scope>
    <source>
        <strain evidence="1">30M1</strain>
    </source>
</reference>
<organism evidence="1 2">
    <name type="scientific">Curvularia kusanoi</name>
    <name type="common">Cochliobolus kusanoi</name>
    <dbReference type="NCBI Taxonomy" id="90978"/>
    <lineage>
        <taxon>Eukaryota</taxon>
        <taxon>Fungi</taxon>
        <taxon>Dikarya</taxon>
        <taxon>Ascomycota</taxon>
        <taxon>Pezizomycotina</taxon>
        <taxon>Dothideomycetes</taxon>
        <taxon>Pleosporomycetidae</taxon>
        <taxon>Pleosporales</taxon>
        <taxon>Pleosporineae</taxon>
        <taxon>Pleosporaceae</taxon>
        <taxon>Curvularia</taxon>
    </lineage>
</organism>
<dbReference type="OrthoDB" id="3775012at2759"/>
<dbReference type="EMBL" id="SWKU01000015">
    <property type="protein sequence ID" value="KAF3000260.1"/>
    <property type="molecule type" value="Genomic_DNA"/>
</dbReference>